<dbReference type="RefSeq" id="WP_264815955.1">
    <property type="nucleotide sequence ID" value="NZ_BAPV01000020.1"/>
</dbReference>
<evidence type="ECO:0000256" key="1">
    <source>
        <dbReference type="SAM" id="SignalP"/>
    </source>
</evidence>
<accession>A0ABQ0Q418</accession>
<feature type="chain" id="PRO_5047087689" description="Aspartyl protease" evidence="1">
    <location>
        <begin position="24"/>
        <end position="323"/>
    </location>
</feature>
<dbReference type="SUPFAM" id="SSF50630">
    <property type="entry name" value="Acid proteases"/>
    <property type="match status" value="2"/>
</dbReference>
<dbReference type="CDD" id="cd05483">
    <property type="entry name" value="retropepsin_like_bacteria"/>
    <property type="match status" value="1"/>
</dbReference>
<evidence type="ECO:0000313" key="2">
    <source>
        <dbReference type="EMBL" id="GBQ90373.1"/>
    </source>
</evidence>
<feature type="signal peptide" evidence="1">
    <location>
        <begin position="1"/>
        <end position="23"/>
    </location>
</feature>
<dbReference type="InterPro" id="IPR034122">
    <property type="entry name" value="Retropepsin-like_bacterial"/>
</dbReference>
<proteinExistence type="predicted"/>
<keyword evidence="3" id="KW-1185">Reference proteome</keyword>
<dbReference type="Pfam" id="PF13650">
    <property type="entry name" value="Asp_protease_2"/>
    <property type="match status" value="1"/>
</dbReference>
<sequence>MLRPALAVFVALATLLAPASVRAVPCAPRHIADIPLHNDGLFLNAPVILDGRQARFILDTGSEGSLITPEAAGALRLSPDPAHATMIQGPNGRGQLAPNLLIRALSLGLIPFGQRSIPLGALPGVPMLSPPIAGLMGVDLLGSYDIEFDVRQQRLSLWLPSPGSLANGHSSPGRVPAGSVACMPGPAWPQGYTTLRTRREGARLAVSFSLDGHEGTALIDSGARSHILSRRFAHSMGITDDILRRDQGGVTSGVDLNARWYHWHHFHALHLLEEKPGTGNPIWKDPVLTVSDMRDGADMLLGADWFAQHSIWISFSAGQVWVR</sequence>
<comment type="caution">
    <text evidence="2">The sequence shown here is derived from an EMBL/GenBank/DDBJ whole genome shotgun (WGS) entry which is preliminary data.</text>
</comment>
<dbReference type="Gene3D" id="2.40.70.10">
    <property type="entry name" value="Acid Proteases"/>
    <property type="match status" value="2"/>
</dbReference>
<dbReference type="Proteomes" id="UP001062776">
    <property type="component" value="Unassembled WGS sequence"/>
</dbReference>
<evidence type="ECO:0000313" key="3">
    <source>
        <dbReference type="Proteomes" id="UP001062776"/>
    </source>
</evidence>
<keyword evidence="1" id="KW-0732">Signal</keyword>
<evidence type="ECO:0008006" key="4">
    <source>
        <dbReference type="Google" id="ProtNLM"/>
    </source>
</evidence>
<reference evidence="2" key="1">
    <citation type="submission" date="2013-04" db="EMBL/GenBank/DDBJ databases">
        <title>The genome sequencing project of 58 acetic acid bacteria.</title>
        <authorList>
            <person name="Okamoto-Kainuma A."/>
            <person name="Ishikawa M."/>
            <person name="Umino S."/>
            <person name="Koizumi Y."/>
            <person name="Shiwa Y."/>
            <person name="Yoshikawa H."/>
            <person name="Matsutani M."/>
            <person name="Matsushita K."/>
        </authorList>
    </citation>
    <scope>NUCLEOTIDE SEQUENCE</scope>
    <source>
        <strain evidence="2">NRIC 0535</strain>
    </source>
</reference>
<protein>
    <recommendedName>
        <fullName evidence="4">Aspartyl protease</fullName>
    </recommendedName>
</protein>
<dbReference type="InterPro" id="IPR021109">
    <property type="entry name" value="Peptidase_aspartic_dom_sf"/>
</dbReference>
<organism evidence="2 3">
    <name type="scientific">Asaia krungthepensis NRIC 0535</name>
    <dbReference type="NCBI Taxonomy" id="1307925"/>
    <lineage>
        <taxon>Bacteria</taxon>
        <taxon>Pseudomonadati</taxon>
        <taxon>Pseudomonadota</taxon>
        <taxon>Alphaproteobacteria</taxon>
        <taxon>Acetobacterales</taxon>
        <taxon>Acetobacteraceae</taxon>
        <taxon>Asaia</taxon>
    </lineage>
</organism>
<name>A0ABQ0Q418_9PROT</name>
<gene>
    <name evidence="2" type="ORF">AA0535_2029</name>
</gene>
<dbReference type="EMBL" id="BAPV01000020">
    <property type="protein sequence ID" value="GBQ90373.1"/>
    <property type="molecule type" value="Genomic_DNA"/>
</dbReference>